<evidence type="ECO:0000313" key="1">
    <source>
        <dbReference type="EMBL" id="KAI8551360.1"/>
    </source>
</evidence>
<sequence length="223" mass="23770">MVEEEAVGDIRGAAAKGYKTKNPKPTKQKQFSADRCIFGMDQDIGGVREDGPRILKSLAGIDTHLMIVLLSHSISSDCPNRSNRIHSHAQPASFFAFSAADAIADAIELLADAAAAAARAVISIAAACGGSADYFTRPRLAVRRKEKGPFPSPYGHILSLSLSLSLCNAIGFCDYSLSGFLSGYSIFVTSSSSAIDPHGMFYLTKQAKISMMPSLVLTHHAFN</sequence>
<proteinExistence type="predicted"/>
<reference evidence="1" key="1">
    <citation type="submission" date="2022-02" db="EMBL/GenBank/DDBJ databases">
        <title>Plant Genome Project.</title>
        <authorList>
            <person name="Zhang R.-G."/>
        </authorList>
    </citation>
    <scope>NUCLEOTIDE SEQUENCE</scope>
    <source>
        <strain evidence="1">AT1</strain>
    </source>
</reference>
<accession>A0ACC0NDN5</accession>
<comment type="caution">
    <text evidence="1">The sequence shown here is derived from an EMBL/GenBank/DDBJ whole genome shotgun (WGS) entry which is preliminary data.</text>
</comment>
<name>A0ACC0NDN5_RHOML</name>
<protein>
    <submittedName>
        <fullName evidence="1">Uncharacterized protein</fullName>
    </submittedName>
</protein>
<gene>
    <name evidence="1" type="ORF">RHMOL_Rhmol06G0180100</name>
</gene>
<dbReference type="Proteomes" id="UP001062846">
    <property type="component" value="Chromosome 6"/>
</dbReference>
<keyword evidence="2" id="KW-1185">Reference proteome</keyword>
<evidence type="ECO:0000313" key="2">
    <source>
        <dbReference type="Proteomes" id="UP001062846"/>
    </source>
</evidence>
<dbReference type="EMBL" id="CM046393">
    <property type="protein sequence ID" value="KAI8551360.1"/>
    <property type="molecule type" value="Genomic_DNA"/>
</dbReference>
<organism evidence="1 2">
    <name type="scientific">Rhododendron molle</name>
    <name type="common">Chinese azalea</name>
    <name type="synonym">Azalea mollis</name>
    <dbReference type="NCBI Taxonomy" id="49168"/>
    <lineage>
        <taxon>Eukaryota</taxon>
        <taxon>Viridiplantae</taxon>
        <taxon>Streptophyta</taxon>
        <taxon>Embryophyta</taxon>
        <taxon>Tracheophyta</taxon>
        <taxon>Spermatophyta</taxon>
        <taxon>Magnoliopsida</taxon>
        <taxon>eudicotyledons</taxon>
        <taxon>Gunneridae</taxon>
        <taxon>Pentapetalae</taxon>
        <taxon>asterids</taxon>
        <taxon>Ericales</taxon>
        <taxon>Ericaceae</taxon>
        <taxon>Ericoideae</taxon>
        <taxon>Rhodoreae</taxon>
        <taxon>Rhododendron</taxon>
    </lineage>
</organism>